<name>A0ABW5CRI9_9HYPH</name>
<sequence>MSMVKSRPARIARAGPALPSRGFCATVPSMNAHHDDEARKREADAILTRLRQETEPQIGASTERMVLRAGEHFSARDVDQSDRIEVVGTRIGRLAGLAGFLVLAVMFVVNHLLP</sequence>
<accession>A0ABW5CRI9</accession>
<dbReference type="Proteomes" id="UP001597371">
    <property type="component" value="Unassembled WGS sequence"/>
</dbReference>
<keyword evidence="3" id="KW-1185">Reference proteome</keyword>
<proteinExistence type="predicted"/>
<protein>
    <recommendedName>
        <fullName evidence="4">DUF3618 domain-containing protein</fullName>
    </recommendedName>
</protein>
<organism evidence="2 3">
    <name type="scientific">Aureimonas populi</name>
    <dbReference type="NCBI Taxonomy" id="1701758"/>
    <lineage>
        <taxon>Bacteria</taxon>
        <taxon>Pseudomonadati</taxon>
        <taxon>Pseudomonadota</taxon>
        <taxon>Alphaproteobacteria</taxon>
        <taxon>Hyphomicrobiales</taxon>
        <taxon>Aurantimonadaceae</taxon>
        <taxon>Aureimonas</taxon>
    </lineage>
</organism>
<keyword evidence="1" id="KW-0812">Transmembrane</keyword>
<gene>
    <name evidence="2" type="ORF">ACFSKQ_17285</name>
</gene>
<keyword evidence="1" id="KW-1133">Transmembrane helix</keyword>
<dbReference type="RefSeq" id="WP_209738631.1">
    <property type="nucleotide sequence ID" value="NZ_CP072611.1"/>
</dbReference>
<evidence type="ECO:0000256" key="1">
    <source>
        <dbReference type="SAM" id="Phobius"/>
    </source>
</evidence>
<keyword evidence="1" id="KW-0472">Membrane</keyword>
<evidence type="ECO:0000313" key="2">
    <source>
        <dbReference type="EMBL" id="MFD2239206.1"/>
    </source>
</evidence>
<reference evidence="3" key="1">
    <citation type="journal article" date="2019" name="Int. J. Syst. Evol. Microbiol.">
        <title>The Global Catalogue of Microorganisms (GCM) 10K type strain sequencing project: providing services to taxonomists for standard genome sequencing and annotation.</title>
        <authorList>
            <consortium name="The Broad Institute Genomics Platform"/>
            <consortium name="The Broad Institute Genome Sequencing Center for Infectious Disease"/>
            <person name="Wu L."/>
            <person name="Ma J."/>
        </authorList>
    </citation>
    <scope>NUCLEOTIDE SEQUENCE [LARGE SCALE GENOMIC DNA]</scope>
    <source>
        <strain evidence="3">ZS-35-S2</strain>
    </source>
</reference>
<feature type="transmembrane region" description="Helical" evidence="1">
    <location>
        <begin position="94"/>
        <end position="113"/>
    </location>
</feature>
<dbReference type="EMBL" id="JBHUIJ010000027">
    <property type="protein sequence ID" value="MFD2239206.1"/>
    <property type="molecule type" value="Genomic_DNA"/>
</dbReference>
<evidence type="ECO:0008006" key="4">
    <source>
        <dbReference type="Google" id="ProtNLM"/>
    </source>
</evidence>
<evidence type="ECO:0000313" key="3">
    <source>
        <dbReference type="Proteomes" id="UP001597371"/>
    </source>
</evidence>
<comment type="caution">
    <text evidence="2">The sequence shown here is derived from an EMBL/GenBank/DDBJ whole genome shotgun (WGS) entry which is preliminary data.</text>
</comment>